<dbReference type="Proteomes" id="UP001596023">
    <property type="component" value="Unassembled WGS sequence"/>
</dbReference>
<accession>A0ABV9KU58</accession>
<dbReference type="Pfam" id="PF11756">
    <property type="entry name" value="YgbA_NO"/>
    <property type="match status" value="1"/>
</dbReference>
<dbReference type="NCBIfam" id="NF007714">
    <property type="entry name" value="PRK10410.1-2"/>
    <property type="match status" value="1"/>
</dbReference>
<gene>
    <name evidence="1" type="ORF">ACFO6W_07975</name>
</gene>
<proteinExistence type="predicted"/>
<reference evidence="2" key="1">
    <citation type="journal article" date="2019" name="Int. J. Syst. Evol. Microbiol.">
        <title>The Global Catalogue of Microorganisms (GCM) 10K type strain sequencing project: providing services to taxonomists for standard genome sequencing and annotation.</title>
        <authorList>
            <consortium name="The Broad Institute Genomics Platform"/>
            <consortium name="The Broad Institute Genome Sequencing Center for Infectious Disease"/>
            <person name="Wu L."/>
            <person name="Ma J."/>
        </authorList>
    </citation>
    <scope>NUCLEOTIDE SEQUENCE [LARGE SCALE GENOMIC DNA]</scope>
    <source>
        <strain evidence="2">CCUG 66188</strain>
    </source>
</reference>
<dbReference type="EMBL" id="JBHSGN010000059">
    <property type="protein sequence ID" value="MFC4673627.1"/>
    <property type="molecule type" value="Genomic_DNA"/>
</dbReference>
<dbReference type="InterPro" id="IPR020483">
    <property type="entry name" value="Uncharacterised_YgbA"/>
</dbReference>
<protein>
    <submittedName>
        <fullName evidence="1">Nitrous oxide-stimulated promoter family protein</fullName>
    </submittedName>
</protein>
<evidence type="ECO:0000313" key="1">
    <source>
        <dbReference type="EMBL" id="MFC4673627.1"/>
    </source>
</evidence>
<organism evidence="1 2">
    <name type="scientific">Dysgonomonas termitidis</name>
    <dbReference type="NCBI Taxonomy" id="1516126"/>
    <lineage>
        <taxon>Bacteria</taxon>
        <taxon>Pseudomonadati</taxon>
        <taxon>Bacteroidota</taxon>
        <taxon>Bacteroidia</taxon>
        <taxon>Bacteroidales</taxon>
        <taxon>Dysgonomonadaceae</taxon>
        <taxon>Dysgonomonas</taxon>
    </lineage>
</organism>
<name>A0ABV9KU58_9BACT</name>
<evidence type="ECO:0000313" key="2">
    <source>
        <dbReference type="Proteomes" id="UP001596023"/>
    </source>
</evidence>
<dbReference type="RefSeq" id="WP_379995087.1">
    <property type="nucleotide sequence ID" value="NZ_JBHSGN010000059.1"/>
</dbReference>
<keyword evidence="2" id="KW-1185">Reference proteome</keyword>
<comment type="caution">
    <text evidence="1">The sequence shown here is derived from an EMBL/GenBank/DDBJ whole genome shotgun (WGS) entry which is preliminary data.</text>
</comment>
<sequence>MNDTEKRTVTKMIRIYCAAKHGKSKTLCAGCSLLNEYAMNRLERCTFGEDKPTCQKCPVHCYKPDMKSRMQEVMRYSGPRMIFHSPMLAIAHLVKGMKASKKKTPSK</sequence>